<gene>
    <name evidence="1" type="ORF">IHE45_04G092600</name>
</gene>
<accession>A0ACB7WEW9</accession>
<evidence type="ECO:0000313" key="1">
    <source>
        <dbReference type="EMBL" id="KAH7686251.1"/>
    </source>
</evidence>
<evidence type="ECO:0000313" key="2">
    <source>
        <dbReference type="Proteomes" id="UP000827976"/>
    </source>
</evidence>
<keyword evidence="1" id="KW-0378">Hydrolase</keyword>
<proteinExistence type="predicted"/>
<comment type="caution">
    <text evidence="1">The sequence shown here is derived from an EMBL/GenBank/DDBJ whole genome shotgun (WGS) entry which is preliminary data.</text>
</comment>
<keyword evidence="1" id="KW-0326">Glycosidase</keyword>
<protein>
    <submittedName>
        <fullName evidence="1">Cellulase protein</fullName>
        <ecNumber evidence="1">3.2.1.4</ecNumber>
    </submittedName>
</protein>
<sequence length="539" mass="60543">MPSSPPFQRLSLLPLLLLFLAMLTNSQPLSTSGRWLIDTNTAKRMKLRCVNWAAHMPAVVAEGLDKQPLNSITMRAASLGFNCVRLTWATHLFTKEHYGNLTVGESLRSLGLDKALEGVKRNNGGMIGMGVREAYDEVVKAIGDAGMMVVLDNHVSRPQWCCAGQDGNGFFGDLYFDPDEWLIGLDFVARRFRGYSQVIGMSMRNELRGPRESQEAWYRNITEGASRIHEANPNVLVIVSGLHYDTDLSFLHHQPLNSTYDNKLVFEVHWYSFSMRDWANKSPNIVCSSATKKLEQQAAFLVKNDDDGDSGTPLFVSEFGVDQRGWNRADNRFLSCFLSFAAENDLDWALWALQGSYYKRNGVVGLDETYGVLDFNWDQPRNPKFQQRFRLIQQMLQVPDSSSNATYQIIYHPHSGKCLNADENNKVSLSDCQKKSRWNYNGEGSQVQLVGSTNCLQLVGDGLPVVLSSECDDDRSTWKAVSESKYQIFAKDLQGRALCLEGNSTEASILTKECLCLGNSTCSENPQVQWFNFVPSNIP</sequence>
<dbReference type="EMBL" id="CM037014">
    <property type="protein sequence ID" value="KAH7686251.1"/>
    <property type="molecule type" value="Genomic_DNA"/>
</dbReference>
<dbReference type="Proteomes" id="UP000827976">
    <property type="component" value="Chromosome 4"/>
</dbReference>
<reference evidence="2" key="1">
    <citation type="journal article" date="2022" name="Nat. Commun.">
        <title>Chromosome evolution and the genetic basis of agronomically important traits in greater yam.</title>
        <authorList>
            <person name="Bredeson J.V."/>
            <person name="Lyons J.B."/>
            <person name="Oniyinde I.O."/>
            <person name="Okereke N.R."/>
            <person name="Kolade O."/>
            <person name="Nnabue I."/>
            <person name="Nwadili C.O."/>
            <person name="Hribova E."/>
            <person name="Parker M."/>
            <person name="Nwogha J."/>
            <person name="Shu S."/>
            <person name="Carlson J."/>
            <person name="Kariba R."/>
            <person name="Muthemba S."/>
            <person name="Knop K."/>
            <person name="Barton G.J."/>
            <person name="Sherwood A.V."/>
            <person name="Lopez-Montes A."/>
            <person name="Asiedu R."/>
            <person name="Jamnadass R."/>
            <person name="Muchugi A."/>
            <person name="Goodstein D."/>
            <person name="Egesi C.N."/>
            <person name="Featherston J."/>
            <person name="Asfaw A."/>
            <person name="Simpson G.G."/>
            <person name="Dolezel J."/>
            <person name="Hendre P.S."/>
            <person name="Van Deynze A."/>
            <person name="Kumar P.L."/>
            <person name="Obidiegwu J.E."/>
            <person name="Bhattacharjee R."/>
            <person name="Rokhsar D.S."/>
        </authorList>
    </citation>
    <scope>NUCLEOTIDE SEQUENCE [LARGE SCALE GENOMIC DNA]</scope>
    <source>
        <strain evidence="2">cv. TDa95/00328</strain>
    </source>
</reference>
<name>A0ACB7WEW9_DIOAL</name>
<keyword evidence="2" id="KW-1185">Reference proteome</keyword>
<organism evidence="1 2">
    <name type="scientific">Dioscorea alata</name>
    <name type="common">Purple yam</name>
    <dbReference type="NCBI Taxonomy" id="55571"/>
    <lineage>
        <taxon>Eukaryota</taxon>
        <taxon>Viridiplantae</taxon>
        <taxon>Streptophyta</taxon>
        <taxon>Embryophyta</taxon>
        <taxon>Tracheophyta</taxon>
        <taxon>Spermatophyta</taxon>
        <taxon>Magnoliopsida</taxon>
        <taxon>Liliopsida</taxon>
        <taxon>Dioscoreales</taxon>
        <taxon>Dioscoreaceae</taxon>
        <taxon>Dioscorea</taxon>
    </lineage>
</organism>
<dbReference type="EC" id="3.2.1.4" evidence="1"/>